<protein>
    <submittedName>
        <fullName evidence="2">Uncharacterized protein</fullName>
    </submittedName>
</protein>
<evidence type="ECO:0000313" key="2">
    <source>
        <dbReference type="EMBL" id="KAJ1157655.1"/>
    </source>
</evidence>
<reference evidence="2" key="1">
    <citation type="journal article" date="2022" name="bioRxiv">
        <title>Sequencing and chromosome-scale assembly of the giantPleurodeles waltlgenome.</title>
        <authorList>
            <person name="Brown T."/>
            <person name="Elewa A."/>
            <person name="Iarovenko S."/>
            <person name="Subramanian E."/>
            <person name="Araus A.J."/>
            <person name="Petzold A."/>
            <person name="Susuki M."/>
            <person name="Suzuki K.-i.T."/>
            <person name="Hayashi T."/>
            <person name="Toyoda A."/>
            <person name="Oliveira C."/>
            <person name="Osipova E."/>
            <person name="Leigh N.D."/>
            <person name="Simon A."/>
            <person name="Yun M.H."/>
        </authorList>
    </citation>
    <scope>NUCLEOTIDE SEQUENCE</scope>
    <source>
        <strain evidence="2">20211129_DDA</strain>
        <tissue evidence="2">Liver</tissue>
    </source>
</reference>
<comment type="caution">
    <text evidence="2">The sequence shown here is derived from an EMBL/GenBank/DDBJ whole genome shotgun (WGS) entry which is preliminary data.</text>
</comment>
<evidence type="ECO:0000313" key="3">
    <source>
        <dbReference type="Proteomes" id="UP001066276"/>
    </source>
</evidence>
<accession>A0AAV7S330</accession>
<organism evidence="2 3">
    <name type="scientific">Pleurodeles waltl</name>
    <name type="common">Iberian ribbed newt</name>
    <dbReference type="NCBI Taxonomy" id="8319"/>
    <lineage>
        <taxon>Eukaryota</taxon>
        <taxon>Metazoa</taxon>
        <taxon>Chordata</taxon>
        <taxon>Craniata</taxon>
        <taxon>Vertebrata</taxon>
        <taxon>Euteleostomi</taxon>
        <taxon>Amphibia</taxon>
        <taxon>Batrachia</taxon>
        <taxon>Caudata</taxon>
        <taxon>Salamandroidea</taxon>
        <taxon>Salamandridae</taxon>
        <taxon>Pleurodelinae</taxon>
        <taxon>Pleurodeles</taxon>
    </lineage>
</organism>
<feature type="compositionally biased region" description="Low complexity" evidence="1">
    <location>
        <begin position="27"/>
        <end position="37"/>
    </location>
</feature>
<name>A0AAV7S330_PLEWA</name>
<evidence type="ECO:0000256" key="1">
    <source>
        <dbReference type="SAM" id="MobiDB-lite"/>
    </source>
</evidence>
<feature type="compositionally biased region" description="Basic residues" evidence="1">
    <location>
        <begin position="1"/>
        <end position="13"/>
    </location>
</feature>
<dbReference type="EMBL" id="JANPWB010000009">
    <property type="protein sequence ID" value="KAJ1157655.1"/>
    <property type="molecule type" value="Genomic_DNA"/>
</dbReference>
<gene>
    <name evidence="2" type="ORF">NDU88_010359</name>
</gene>
<dbReference type="Proteomes" id="UP001066276">
    <property type="component" value="Chromosome 5"/>
</dbReference>
<dbReference type="AlphaFoldDB" id="A0AAV7S330"/>
<sequence length="74" mass="8372">MRRSARLQSRRSCRGLPQPDTITGDKSSPSRPANSPNRRSDAATRLRGTPPRPEPRREPPGTSVVKRNPKRPRY</sequence>
<keyword evidence="3" id="KW-1185">Reference proteome</keyword>
<feature type="region of interest" description="Disordered" evidence="1">
    <location>
        <begin position="1"/>
        <end position="74"/>
    </location>
</feature>
<proteinExistence type="predicted"/>